<protein>
    <submittedName>
        <fullName evidence="1">Uncharacterized protein</fullName>
    </submittedName>
</protein>
<dbReference type="EMBL" id="BKCJ011147837">
    <property type="protein sequence ID" value="GFC94272.1"/>
    <property type="molecule type" value="Genomic_DNA"/>
</dbReference>
<name>A0A699SA08_TANCI</name>
<reference evidence="1" key="1">
    <citation type="journal article" date="2019" name="Sci. Rep.">
        <title>Draft genome of Tanacetum cinerariifolium, the natural source of mosquito coil.</title>
        <authorList>
            <person name="Yamashiro T."/>
            <person name="Shiraishi A."/>
            <person name="Satake H."/>
            <person name="Nakayama K."/>
        </authorList>
    </citation>
    <scope>NUCLEOTIDE SEQUENCE</scope>
</reference>
<gene>
    <name evidence="1" type="ORF">Tci_866242</name>
</gene>
<accession>A0A699SA08</accession>
<feature type="non-terminal residue" evidence="1">
    <location>
        <position position="150"/>
    </location>
</feature>
<comment type="caution">
    <text evidence="1">The sequence shown here is derived from an EMBL/GenBank/DDBJ whole genome shotgun (WGS) entry which is preliminary data.</text>
</comment>
<organism evidence="1">
    <name type="scientific">Tanacetum cinerariifolium</name>
    <name type="common">Dalmatian daisy</name>
    <name type="synonym">Chrysanthemum cinerariifolium</name>
    <dbReference type="NCBI Taxonomy" id="118510"/>
    <lineage>
        <taxon>Eukaryota</taxon>
        <taxon>Viridiplantae</taxon>
        <taxon>Streptophyta</taxon>
        <taxon>Embryophyta</taxon>
        <taxon>Tracheophyta</taxon>
        <taxon>Spermatophyta</taxon>
        <taxon>Magnoliopsida</taxon>
        <taxon>eudicotyledons</taxon>
        <taxon>Gunneridae</taxon>
        <taxon>Pentapetalae</taxon>
        <taxon>asterids</taxon>
        <taxon>campanulids</taxon>
        <taxon>Asterales</taxon>
        <taxon>Asteraceae</taxon>
        <taxon>Asteroideae</taxon>
        <taxon>Anthemideae</taxon>
        <taxon>Anthemidinae</taxon>
        <taxon>Tanacetum</taxon>
    </lineage>
</organism>
<evidence type="ECO:0000313" key="1">
    <source>
        <dbReference type="EMBL" id="GFC94272.1"/>
    </source>
</evidence>
<sequence length="150" mass="16216">IADMGNIRRLLRIRANTVGVQEGLCPLHAVPGNGFFFLAIARQHVYAVLVDLADDGRLKTADRTLLGQFLCPAIAGQAREAAFRAAIAMALVVFDQAILHGFVGARNHRHLRNAQVADGFTVINLCCGLDTISPVAQVDLVDVELENLVF</sequence>
<dbReference type="AlphaFoldDB" id="A0A699SA08"/>
<proteinExistence type="predicted"/>
<feature type="non-terminal residue" evidence="1">
    <location>
        <position position="1"/>
    </location>
</feature>